<dbReference type="Pfam" id="PF14306">
    <property type="entry name" value="PUA_2"/>
    <property type="match status" value="1"/>
</dbReference>
<dbReference type="Proteomes" id="UP000237000">
    <property type="component" value="Unassembled WGS sequence"/>
</dbReference>
<dbReference type="InParanoid" id="A0A2P5FKW6"/>
<gene>
    <name evidence="6" type="ORF">TorRG33x02_056760</name>
</gene>
<name>A0A2P5FKW6_TREOI</name>
<dbReference type="EMBL" id="JXTC01000024">
    <property type="protein sequence ID" value="PON98442.1"/>
    <property type="molecule type" value="Genomic_DNA"/>
</dbReference>
<accession>A0A2P5FKW6</accession>
<proteinExistence type="predicted"/>
<comment type="caution">
    <text evidence="6">The sequence shown here is derived from an EMBL/GenBank/DDBJ whole genome shotgun (WGS) entry which is preliminary data.</text>
</comment>
<dbReference type="OrthoDB" id="506431at2759"/>
<dbReference type="GO" id="GO:0000103">
    <property type="term" value="P:sulfate assimilation"/>
    <property type="evidence" value="ECO:0007669"/>
    <property type="project" value="TreeGrafter"/>
</dbReference>
<dbReference type="GO" id="GO:0005524">
    <property type="term" value="F:ATP binding"/>
    <property type="evidence" value="ECO:0007669"/>
    <property type="project" value="UniProtKB-KW"/>
</dbReference>
<dbReference type="GO" id="GO:0004020">
    <property type="term" value="F:adenylylsulfate kinase activity"/>
    <property type="evidence" value="ECO:0007669"/>
    <property type="project" value="TreeGrafter"/>
</dbReference>
<comment type="pathway">
    <text evidence="1">Sulfur metabolism.</text>
</comment>
<evidence type="ECO:0000313" key="7">
    <source>
        <dbReference type="Proteomes" id="UP000237000"/>
    </source>
</evidence>
<dbReference type="PANTHER" id="PTHR11055">
    <property type="entry name" value="BIFUNCTIONAL 3'-PHOSPHOADENOSINE 5'-PHOSPHOSULFATE SYNTHASE"/>
    <property type="match status" value="1"/>
</dbReference>
<protein>
    <submittedName>
        <fullName evidence="6">ATP-sulfurylase PUA-like domain containing protein</fullName>
    </submittedName>
</protein>
<dbReference type="Gene3D" id="3.10.400.10">
    <property type="entry name" value="Sulfate adenylyltransferase"/>
    <property type="match status" value="1"/>
</dbReference>
<reference evidence="7" key="1">
    <citation type="submission" date="2016-06" db="EMBL/GenBank/DDBJ databases">
        <title>Parallel loss of symbiosis genes in relatives of nitrogen-fixing non-legume Parasponia.</title>
        <authorList>
            <person name="Van Velzen R."/>
            <person name="Holmer R."/>
            <person name="Bu F."/>
            <person name="Rutten L."/>
            <person name="Van Zeijl A."/>
            <person name="Liu W."/>
            <person name="Santuari L."/>
            <person name="Cao Q."/>
            <person name="Sharma T."/>
            <person name="Shen D."/>
            <person name="Roswanjaya Y."/>
            <person name="Wardhani T."/>
            <person name="Kalhor M.S."/>
            <person name="Jansen J."/>
            <person name="Van den Hoogen J."/>
            <person name="Gungor B."/>
            <person name="Hartog M."/>
            <person name="Hontelez J."/>
            <person name="Verver J."/>
            <person name="Yang W.-C."/>
            <person name="Schijlen E."/>
            <person name="Repin R."/>
            <person name="Schilthuizen M."/>
            <person name="Schranz E."/>
            <person name="Heidstra R."/>
            <person name="Miyata K."/>
            <person name="Fedorova E."/>
            <person name="Kohlen W."/>
            <person name="Bisseling T."/>
            <person name="Smit S."/>
            <person name="Geurts R."/>
        </authorList>
    </citation>
    <scope>NUCLEOTIDE SEQUENCE [LARGE SCALE GENOMIC DNA]</scope>
    <source>
        <strain evidence="7">cv. RG33-2</strain>
    </source>
</reference>
<evidence type="ECO:0000259" key="5">
    <source>
        <dbReference type="Pfam" id="PF14306"/>
    </source>
</evidence>
<dbReference type="STRING" id="63057.A0A2P5FKW6"/>
<evidence type="ECO:0000256" key="4">
    <source>
        <dbReference type="ARBA" id="ARBA00022840"/>
    </source>
</evidence>
<keyword evidence="7" id="KW-1185">Reference proteome</keyword>
<sequence>MHSLFRSVQAPIKSSLIEPDCGKLADLVVPETNWLRREGWASPLRGFIREDKYLQSFHFNSLRTKDGFVVNMSLPIVLAIDDETKERIGSSTNVGLVAELENFFELGGKI</sequence>
<dbReference type="InterPro" id="IPR015947">
    <property type="entry name" value="PUA-like_sf"/>
</dbReference>
<organism evidence="6 7">
    <name type="scientific">Trema orientale</name>
    <name type="common">Charcoal tree</name>
    <name type="synonym">Celtis orientalis</name>
    <dbReference type="NCBI Taxonomy" id="63057"/>
    <lineage>
        <taxon>Eukaryota</taxon>
        <taxon>Viridiplantae</taxon>
        <taxon>Streptophyta</taxon>
        <taxon>Embryophyta</taxon>
        <taxon>Tracheophyta</taxon>
        <taxon>Spermatophyta</taxon>
        <taxon>Magnoliopsida</taxon>
        <taxon>eudicotyledons</taxon>
        <taxon>Gunneridae</taxon>
        <taxon>Pentapetalae</taxon>
        <taxon>rosids</taxon>
        <taxon>fabids</taxon>
        <taxon>Rosales</taxon>
        <taxon>Cannabaceae</taxon>
        <taxon>Trema</taxon>
    </lineage>
</organism>
<dbReference type="InterPro" id="IPR025980">
    <property type="entry name" value="ATP-Sase_PUA-like_dom"/>
</dbReference>
<keyword evidence="2" id="KW-0808">Transferase</keyword>
<dbReference type="SUPFAM" id="SSF88697">
    <property type="entry name" value="PUA domain-like"/>
    <property type="match status" value="1"/>
</dbReference>
<keyword evidence="4" id="KW-0067">ATP-binding</keyword>
<dbReference type="AlphaFoldDB" id="A0A2P5FKW6"/>
<dbReference type="PANTHER" id="PTHR11055:SF37">
    <property type="entry name" value="ATP SULFURYLASE 2"/>
    <property type="match status" value="1"/>
</dbReference>
<evidence type="ECO:0000256" key="1">
    <source>
        <dbReference type="ARBA" id="ARBA00004678"/>
    </source>
</evidence>
<keyword evidence="3" id="KW-0547">Nucleotide-binding</keyword>
<feature type="domain" description="ATP-sulfurylase PUA-like" evidence="5">
    <location>
        <begin position="38"/>
        <end position="99"/>
    </location>
</feature>
<evidence type="ECO:0000256" key="3">
    <source>
        <dbReference type="ARBA" id="ARBA00022741"/>
    </source>
</evidence>
<evidence type="ECO:0000313" key="6">
    <source>
        <dbReference type="EMBL" id="PON98442.1"/>
    </source>
</evidence>
<evidence type="ECO:0000256" key="2">
    <source>
        <dbReference type="ARBA" id="ARBA00022679"/>
    </source>
</evidence>